<dbReference type="GO" id="GO:0046872">
    <property type="term" value="F:metal ion binding"/>
    <property type="evidence" value="ECO:0007669"/>
    <property type="project" value="UniProtKB-KW"/>
</dbReference>
<evidence type="ECO:0000256" key="3">
    <source>
        <dbReference type="ARBA" id="ARBA00023002"/>
    </source>
</evidence>
<dbReference type="Proteomes" id="UP000617628">
    <property type="component" value="Unassembled WGS sequence"/>
</dbReference>
<proteinExistence type="predicted"/>
<dbReference type="EMBL" id="JAENIL010000055">
    <property type="protein sequence ID" value="MBK1879702.1"/>
    <property type="molecule type" value="Genomic_DNA"/>
</dbReference>
<dbReference type="GO" id="GO:0051539">
    <property type="term" value="F:4 iron, 4 sulfur cluster binding"/>
    <property type="evidence" value="ECO:0007669"/>
    <property type="project" value="UniProtKB-KW"/>
</dbReference>
<keyword evidence="1" id="KW-0004">4Fe-4S</keyword>
<dbReference type="Gene3D" id="3.50.50.60">
    <property type="entry name" value="FAD/NAD(P)-binding domain"/>
    <property type="match status" value="1"/>
</dbReference>
<dbReference type="GO" id="GO:0016491">
    <property type="term" value="F:oxidoreductase activity"/>
    <property type="evidence" value="ECO:0007669"/>
    <property type="project" value="UniProtKB-KW"/>
</dbReference>
<evidence type="ECO:0000256" key="1">
    <source>
        <dbReference type="ARBA" id="ARBA00022485"/>
    </source>
</evidence>
<dbReference type="AlphaFoldDB" id="A0A934S4M6"/>
<dbReference type="Pfam" id="PF12831">
    <property type="entry name" value="FAD_oxidored"/>
    <property type="match status" value="1"/>
</dbReference>
<evidence type="ECO:0000256" key="5">
    <source>
        <dbReference type="ARBA" id="ARBA00023014"/>
    </source>
</evidence>
<keyword evidence="5" id="KW-0411">Iron-sulfur</keyword>
<dbReference type="InterPro" id="IPR039650">
    <property type="entry name" value="HdrA-like"/>
</dbReference>
<feature type="region of interest" description="Disordered" evidence="6">
    <location>
        <begin position="607"/>
        <end position="637"/>
    </location>
</feature>
<dbReference type="PANTHER" id="PTHR43498">
    <property type="entry name" value="FERREDOXIN:COB-COM HETERODISULFIDE REDUCTASE SUBUNIT A"/>
    <property type="match status" value="1"/>
</dbReference>
<keyword evidence="4" id="KW-0408">Iron</keyword>
<keyword evidence="3" id="KW-0560">Oxidoreductase</keyword>
<keyword evidence="2" id="KW-0479">Metal-binding</keyword>
<reference evidence="7" key="1">
    <citation type="submission" date="2021-01" db="EMBL/GenBank/DDBJ databases">
        <title>Modified the classification status of verrucomicrobia.</title>
        <authorList>
            <person name="Feng X."/>
        </authorList>
    </citation>
    <scope>NUCLEOTIDE SEQUENCE</scope>
    <source>
        <strain evidence="7">KCTC 13126</strain>
    </source>
</reference>
<evidence type="ECO:0000313" key="7">
    <source>
        <dbReference type="EMBL" id="MBK1879702.1"/>
    </source>
</evidence>
<evidence type="ECO:0000256" key="4">
    <source>
        <dbReference type="ARBA" id="ARBA00023004"/>
    </source>
</evidence>
<comment type="caution">
    <text evidence="7">The sequence shown here is derived from an EMBL/GenBank/DDBJ whole genome shotgun (WGS) entry which is preliminary data.</text>
</comment>
<sequence>MNLHRREFIGKLGMASAASILATHPLFGKKAKSTDNQSVLVETAHFSNTGGWSLDNQFETHLGFSYLLAHGMGKPVANASGEIRFPQAGKYKVWVLTKDWCQGEWDAPGQFKVLLGGKALKTTFGTEAGWAWQNGGTVNVSKSQLSSKVELQDLTGFDGRCSAIYFTLDQSEQPPIERKTLPAWRRKKAGLPEQAEEYGEYDVVIVGGGITGCAAALAADKQGLKTALIQNRPVLGGNASSEIRVHTLGIYGYCKDILSKIDTPHYPNGDAEAIPAQERREQNMAAAKNVEILTNHTMMSLQKKGNRIVSVDAVQSANGILRRFRAPQFIDCTGDGWLGAMSGAEFRYGRERADEHDEAWDEHGELWAPSKERDNRVMGTSLLWYTKETNKRVNFPSIPWAKAVAKNHISPKGEWQWEYSNNDLNQVDDAEEIRDHMLRAIYGTYSNTIKRRQYANLELDWVSYVGGKRESRRIIGDHIFSGSDARDSIEFPDTVVIESRSIDVHYQEKEIGREEDFLSEALFQRPKNGYYYIPYRSLYSKDVANLQMAGRCFSCTHIGLGGPRVMNTCGQMGVATGYAAYLAKKHGADPREIGKKHLVELRKLCGYPTDEPPALTPHQEKRARERALKKEAQRKTT</sequence>
<keyword evidence="8" id="KW-1185">Reference proteome</keyword>
<evidence type="ECO:0000256" key="2">
    <source>
        <dbReference type="ARBA" id="ARBA00022723"/>
    </source>
</evidence>
<dbReference type="RefSeq" id="WP_200357916.1">
    <property type="nucleotide sequence ID" value="NZ_JAENIL010000055.1"/>
</dbReference>
<dbReference type="PANTHER" id="PTHR43498:SF1">
    <property type="entry name" value="COB--COM HETERODISULFIDE REDUCTASE IRON-SULFUR SUBUNIT A"/>
    <property type="match status" value="1"/>
</dbReference>
<organism evidence="7 8">
    <name type="scientific">Pelagicoccus mobilis</name>
    <dbReference type="NCBI Taxonomy" id="415221"/>
    <lineage>
        <taxon>Bacteria</taxon>
        <taxon>Pseudomonadati</taxon>
        <taxon>Verrucomicrobiota</taxon>
        <taxon>Opitutia</taxon>
        <taxon>Puniceicoccales</taxon>
        <taxon>Pelagicoccaceae</taxon>
        <taxon>Pelagicoccus</taxon>
    </lineage>
</organism>
<evidence type="ECO:0000256" key="6">
    <source>
        <dbReference type="SAM" id="MobiDB-lite"/>
    </source>
</evidence>
<name>A0A934S4M6_9BACT</name>
<dbReference type="InterPro" id="IPR036188">
    <property type="entry name" value="FAD/NAD-bd_sf"/>
</dbReference>
<protein>
    <submittedName>
        <fullName evidence="7">FAD-dependent oxidoreductase</fullName>
    </submittedName>
</protein>
<accession>A0A934S4M6</accession>
<dbReference type="SUPFAM" id="SSF51905">
    <property type="entry name" value="FAD/NAD(P)-binding domain"/>
    <property type="match status" value="1"/>
</dbReference>
<evidence type="ECO:0000313" key="8">
    <source>
        <dbReference type="Proteomes" id="UP000617628"/>
    </source>
</evidence>
<feature type="compositionally biased region" description="Basic and acidic residues" evidence="6">
    <location>
        <begin position="618"/>
        <end position="637"/>
    </location>
</feature>
<gene>
    <name evidence="7" type="ORF">JIN87_22645</name>
</gene>